<evidence type="ECO:0000313" key="1">
    <source>
        <dbReference type="EMBL" id="GEK42691.1"/>
    </source>
</evidence>
<sequence length="61" mass="7071">MAEMLTKTLELVKVPSFNPGIIGSSSNYVVRCTKCGRTQEINADFWKDYVQHPYCKYCDQY</sequence>
<dbReference type="RefSeq" id="WP_057827231.1">
    <property type="nucleotide sequence ID" value="NZ_BAAACL010000018.1"/>
</dbReference>
<dbReference type="GeneID" id="29934191"/>
<evidence type="ECO:0000313" key="2">
    <source>
        <dbReference type="EMBL" id="OAQ07908.1"/>
    </source>
</evidence>
<reference evidence="1 4" key="3">
    <citation type="submission" date="2019-07" db="EMBL/GenBank/DDBJ databases">
        <title>Whole genome shotgun sequence of Lactobacillus aviarius subsp. aviarius NBRC 102162.</title>
        <authorList>
            <person name="Hosoyama A."/>
            <person name="Uohara A."/>
            <person name="Ohji S."/>
            <person name="Ichikawa N."/>
        </authorList>
    </citation>
    <scope>NUCLEOTIDE SEQUENCE [LARGE SCALE GENOMIC DNA]</scope>
    <source>
        <strain evidence="1 4">NBRC 102162</strain>
    </source>
</reference>
<protein>
    <submittedName>
        <fullName evidence="2">Uncharacterized protein</fullName>
    </submittedName>
</protein>
<evidence type="ECO:0000313" key="4">
    <source>
        <dbReference type="Proteomes" id="UP000321722"/>
    </source>
</evidence>
<accession>A0A179CJA7</accession>
<proteinExistence type="predicted"/>
<dbReference type="AlphaFoldDB" id="A0A179CJA7"/>
<dbReference type="EMBL" id="BJUI01000042">
    <property type="protein sequence ID" value="GEK42691.1"/>
    <property type="molecule type" value="Genomic_DNA"/>
</dbReference>
<accession>A0A510WVN6</accession>
<dbReference type="EMBL" id="LVKI01000020">
    <property type="protein sequence ID" value="OAQ07908.1"/>
    <property type="molecule type" value="Genomic_DNA"/>
</dbReference>
<reference evidence="3" key="1">
    <citation type="submission" date="2016-03" db="EMBL/GenBank/DDBJ databases">
        <authorList>
            <person name="Johnson T.J."/>
            <person name="Youmans B."/>
            <person name="Case K."/>
            <person name="Noll S."/>
        </authorList>
    </citation>
    <scope>NUCLEOTIDE SEQUENCE [LARGE SCALE GENOMIC DNA]</scope>
    <source>
        <strain evidence="3">UMNLAv8</strain>
    </source>
</reference>
<keyword evidence="4" id="KW-1185">Reference proteome</keyword>
<comment type="caution">
    <text evidence="2">The sequence shown here is derived from an EMBL/GenBank/DDBJ whole genome shotgun (WGS) entry which is preliminary data.</text>
</comment>
<evidence type="ECO:0000313" key="3">
    <source>
        <dbReference type="Proteomes" id="UP000078520"/>
    </source>
</evidence>
<name>A0A179CJA7_9LACO</name>
<organism evidence="2 3">
    <name type="scientific">Ligilactobacillus aviarius</name>
    <dbReference type="NCBI Taxonomy" id="1606"/>
    <lineage>
        <taxon>Bacteria</taxon>
        <taxon>Bacillati</taxon>
        <taxon>Bacillota</taxon>
        <taxon>Bacilli</taxon>
        <taxon>Lactobacillales</taxon>
        <taxon>Lactobacillaceae</taxon>
        <taxon>Ligilactobacillus</taxon>
    </lineage>
</organism>
<dbReference type="Proteomes" id="UP000321722">
    <property type="component" value="Unassembled WGS sequence"/>
</dbReference>
<dbReference type="Proteomes" id="UP000078520">
    <property type="component" value="Unassembled WGS sequence"/>
</dbReference>
<gene>
    <name evidence="2" type="ORF">A3O14_00105</name>
    <name evidence="1" type="ORF">LAV01_15230</name>
</gene>
<reference evidence="2" key="2">
    <citation type="submission" date="2016-03" db="EMBL/GenBank/DDBJ databases">
        <authorList>
            <person name="Ploux O."/>
        </authorList>
    </citation>
    <scope>NUCLEOTIDE SEQUENCE [LARGE SCALE GENOMIC DNA]</scope>
    <source>
        <strain evidence="2">UMNLAv8</strain>
    </source>
</reference>